<proteinExistence type="predicted"/>
<dbReference type="Pfam" id="PF13432">
    <property type="entry name" value="TPR_16"/>
    <property type="match status" value="2"/>
</dbReference>
<dbReference type="InterPro" id="IPR019734">
    <property type="entry name" value="TPR_rpt"/>
</dbReference>
<evidence type="ECO:0008006" key="4">
    <source>
        <dbReference type="Google" id="ProtNLM"/>
    </source>
</evidence>
<accession>A0A348WMN6</accession>
<evidence type="ECO:0000313" key="2">
    <source>
        <dbReference type="EMBL" id="HAR55798.1"/>
    </source>
</evidence>
<name>A0A348WMN6_9GAMM</name>
<dbReference type="EMBL" id="DMUP01000071">
    <property type="protein sequence ID" value="HAR55798.1"/>
    <property type="molecule type" value="Genomic_DNA"/>
</dbReference>
<dbReference type="RefSeq" id="WP_286681656.1">
    <property type="nucleotide sequence ID" value="NZ_DAIRLQ010000002.1"/>
</dbReference>
<dbReference type="SUPFAM" id="SSF48452">
    <property type="entry name" value="TPR-like"/>
    <property type="match status" value="2"/>
</dbReference>
<gene>
    <name evidence="2" type="ORF">DCR58_03320</name>
</gene>
<protein>
    <recommendedName>
        <fullName evidence="4">Tetratricopeptide repeat protein</fullName>
    </recommendedName>
</protein>
<organism evidence="2 3">
    <name type="scientific">Idiomarina baltica</name>
    <dbReference type="NCBI Taxonomy" id="190892"/>
    <lineage>
        <taxon>Bacteria</taxon>
        <taxon>Pseudomonadati</taxon>
        <taxon>Pseudomonadota</taxon>
        <taxon>Gammaproteobacteria</taxon>
        <taxon>Alteromonadales</taxon>
        <taxon>Idiomarinaceae</taxon>
        <taxon>Idiomarina</taxon>
    </lineage>
</organism>
<evidence type="ECO:0000313" key="3">
    <source>
        <dbReference type="Proteomes" id="UP000262878"/>
    </source>
</evidence>
<dbReference type="AlphaFoldDB" id="A0A348WMN6"/>
<feature type="repeat" description="TPR" evidence="1">
    <location>
        <begin position="76"/>
        <end position="109"/>
    </location>
</feature>
<comment type="caution">
    <text evidence="2">The sequence shown here is derived from an EMBL/GenBank/DDBJ whole genome shotgun (WGS) entry which is preliminary data.</text>
</comment>
<dbReference type="InterPro" id="IPR011990">
    <property type="entry name" value="TPR-like_helical_dom_sf"/>
</dbReference>
<dbReference type="SMART" id="SM00028">
    <property type="entry name" value="TPR"/>
    <property type="match status" value="3"/>
</dbReference>
<reference evidence="2 3" key="1">
    <citation type="journal article" date="2018" name="Nat. Biotechnol.">
        <title>A standardized bacterial taxonomy based on genome phylogeny substantially revises the tree of life.</title>
        <authorList>
            <person name="Parks D.H."/>
            <person name="Chuvochina M."/>
            <person name="Waite D.W."/>
            <person name="Rinke C."/>
            <person name="Skarshewski A."/>
            <person name="Chaumeil P.A."/>
            <person name="Hugenholtz P."/>
        </authorList>
    </citation>
    <scope>NUCLEOTIDE SEQUENCE [LARGE SCALE GENOMIC DNA]</scope>
    <source>
        <strain evidence="2">UBA9360</strain>
    </source>
</reference>
<feature type="repeat" description="TPR" evidence="1">
    <location>
        <begin position="362"/>
        <end position="395"/>
    </location>
</feature>
<sequence>MKHFLLSGVIAWVVGTTLVQPVLAQTTERVPALREKVYSQLARAQQEAEDNGVQAGLAALKSVEDRADSMNSYERAMLWNFYGYTYYDNEQVDKAIDYFAKVVQESPIPESLRKNTLFSLAQLSLTEGNFQETLDYLDLWENVAKADELSKAWVLKAQALYQAERYAESLPFIQKAIAAADKEDKAPQENWLILARAIHYELKQTEQVAAVLERLVKLYSKPEYWLQLAGVYGQLDQTKKQLAVLEAANQQGFIDTAGELRNLAQVYYINQLPYKAAKIMKDGFDANKIETNLANRKFYAQSLMQAREYQQALDAYLWADEVSEDGEMLAQAAHVALNLDKNQRATELAKQALEKGEVRNAGNLWLLQGMAAVNQRQYEQAVEAFAKALEFPESKAAAQQWQRYAKSQVDYQARVNETAMN</sequence>
<dbReference type="STRING" id="314276.OS145_04318"/>
<keyword evidence="1" id="KW-0802">TPR repeat</keyword>
<dbReference type="Gene3D" id="1.25.40.10">
    <property type="entry name" value="Tetratricopeptide repeat domain"/>
    <property type="match status" value="3"/>
</dbReference>
<dbReference type="PROSITE" id="PS50005">
    <property type="entry name" value="TPR"/>
    <property type="match status" value="2"/>
</dbReference>
<evidence type="ECO:0000256" key="1">
    <source>
        <dbReference type="PROSITE-ProRule" id="PRU00339"/>
    </source>
</evidence>
<dbReference type="Proteomes" id="UP000262878">
    <property type="component" value="Unassembled WGS sequence"/>
</dbReference>